<gene>
    <name evidence="11" type="ORF">SKAU_G00232140</name>
</gene>
<dbReference type="Gene3D" id="3.30.420.10">
    <property type="entry name" value="Ribonuclease H-like superfamily/Ribonuclease H"/>
    <property type="match status" value="1"/>
</dbReference>
<protein>
    <submittedName>
        <fullName evidence="11">Uncharacterized protein</fullName>
    </submittedName>
</protein>
<feature type="domain" description="HTH CENPB-type" evidence="10">
    <location>
        <begin position="50"/>
        <end position="128"/>
    </location>
</feature>
<dbReference type="OrthoDB" id="4327074at2759"/>
<keyword evidence="6" id="KW-0539">Nucleus</keyword>
<feature type="region of interest" description="Disordered" evidence="8">
    <location>
        <begin position="523"/>
        <end position="574"/>
    </location>
</feature>
<dbReference type="PROSITE" id="PS01359">
    <property type="entry name" value="ZF_PHD_1"/>
    <property type="match status" value="1"/>
</dbReference>
<dbReference type="InterPro" id="IPR050863">
    <property type="entry name" value="CenT-Element_Derived"/>
</dbReference>
<dbReference type="PANTHER" id="PTHR19303">
    <property type="entry name" value="TRANSPOSON"/>
    <property type="match status" value="1"/>
</dbReference>
<comment type="caution">
    <text evidence="11">The sequence shown here is derived from an EMBL/GenBank/DDBJ whole genome shotgun (WGS) entry which is preliminary data.</text>
</comment>
<keyword evidence="5" id="KW-0238">DNA-binding</keyword>
<evidence type="ECO:0000313" key="11">
    <source>
        <dbReference type="EMBL" id="KAJ8351738.1"/>
    </source>
</evidence>
<dbReference type="PROSITE" id="PS51253">
    <property type="entry name" value="HTH_CENPB"/>
    <property type="match status" value="1"/>
</dbReference>
<dbReference type="Proteomes" id="UP001152622">
    <property type="component" value="Chromosome 8"/>
</dbReference>
<dbReference type="EMBL" id="JAINUF010000008">
    <property type="protein sequence ID" value="KAJ8351738.1"/>
    <property type="molecule type" value="Genomic_DNA"/>
</dbReference>
<dbReference type="InterPro" id="IPR019786">
    <property type="entry name" value="Zinc_finger_PHD-type_CS"/>
</dbReference>
<evidence type="ECO:0000259" key="9">
    <source>
        <dbReference type="PROSITE" id="PS50016"/>
    </source>
</evidence>
<dbReference type="InterPro" id="IPR007889">
    <property type="entry name" value="HTH_Psq"/>
</dbReference>
<feature type="region of interest" description="Disordered" evidence="8">
    <location>
        <begin position="392"/>
        <end position="447"/>
    </location>
</feature>
<dbReference type="Gene3D" id="1.10.10.60">
    <property type="entry name" value="Homeodomain-like"/>
    <property type="match status" value="1"/>
</dbReference>
<feature type="compositionally biased region" description="Basic and acidic residues" evidence="8">
    <location>
        <begin position="523"/>
        <end position="556"/>
    </location>
</feature>
<evidence type="ECO:0000256" key="3">
    <source>
        <dbReference type="ARBA" id="ARBA00022771"/>
    </source>
</evidence>
<sequence length="631" mass="70184">MPRKNKQYTKEVLGVAVEEVKAGASLRKTAQKYGIPHTTLADYRKNIYSHNPHPNSALTPAEEEALLSFIFWMADHGFPITRSLVKVLAIGIIRESGRSNTTRVNLEKGPSDMWWSRFKARHPALTMRTADSLDRARVHGATPEAIEGFFSIYEALYIQHDLKNKPHLIFNCDETGFGDKPRSREKVLCQTGRKHIYQQQQTTRQHITVHCCVSAAGESIPPFIIFPGCLPSTAYRLDGPPNALYGIQQKGYMDGELFLKWLHHFIRYAPEERPIILIMDQHETHVSKEVIVLCRDNKIEILCLPAHTTHVLQPLDVAVFNPLKTAFSKMASRMGLVRGDIVVGKKQFSPLLKHVYPTAVTAENVKAGFRKAGIFPLSREAVDTTQVVRILPSAEGTDATPATSSPTPSSTPTTPPAIATPSSTPTTASATPSSASTTSASASAPLTGTNISATPSATPAPCPTCKWVTPKNYLVAAGIIPESLANVLMSPALEKQDKVRRRLPLPARVITSDEYFNLVAQKEAEEKENEDKKKKRKEDMAKKKEERRQAQEERRQVQQAKRQRKQAPPPAEQDGEHCAICRCLVPPGSADDTVDEWVQCELCQLWFHLQCAEVMEVPDTEWLCTKCCLHP</sequence>
<feature type="domain" description="PHD-type" evidence="9">
    <location>
        <begin position="575"/>
        <end position="630"/>
    </location>
</feature>
<dbReference type="InterPro" id="IPR011011">
    <property type="entry name" value="Znf_FYVE_PHD"/>
</dbReference>
<comment type="subcellular location">
    <subcellularLocation>
        <location evidence="1">Nucleus</location>
    </subcellularLocation>
</comment>
<evidence type="ECO:0000256" key="8">
    <source>
        <dbReference type="SAM" id="MobiDB-lite"/>
    </source>
</evidence>
<dbReference type="InterPro" id="IPR006600">
    <property type="entry name" value="HTH_CenpB_DNA-bd_dom"/>
</dbReference>
<keyword evidence="4" id="KW-0862">Zinc</keyword>
<evidence type="ECO:0000256" key="6">
    <source>
        <dbReference type="ARBA" id="ARBA00023242"/>
    </source>
</evidence>
<dbReference type="GO" id="GO:0003677">
    <property type="term" value="F:DNA binding"/>
    <property type="evidence" value="ECO:0007669"/>
    <property type="project" value="UniProtKB-KW"/>
</dbReference>
<dbReference type="GO" id="GO:0005634">
    <property type="term" value="C:nucleus"/>
    <property type="evidence" value="ECO:0007669"/>
    <property type="project" value="UniProtKB-SubCell"/>
</dbReference>
<dbReference type="InterPro" id="IPR036397">
    <property type="entry name" value="RNaseH_sf"/>
</dbReference>
<dbReference type="GO" id="GO:0008270">
    <property type="term" value="F:zinc ion binding"/>
    <property type="evidence" value="ECO:0007669"/>
    <property type="project" value="UniProtKB-KW"/>
</dbReference>
<proteinExistence type="predicted"/>
<dbReference type="InterPro" id="IPR009057">
    <property type="entry name" value="Homeodomain-like_sf"/>
</dbReference>
<dbReference type="AlphaFoldDB" id="A0A9Q1F5W4"/>
<dbReference type="PROSITE" id="PS50016">
    <property type="entry name" value="ZF_PHD_2"/>
    <property type="match status" value="1"/>
</dbReference>
<dbReference type="InterPro" id="IPR013083">
    <property type="entry name" value="Znf_RING/FYVE/PHD"/>
</dbReference>
<evidence type="ECO:0000259" key="10">
    <source>
        <dbReference type="PROSITE" id="PS51253"/>
    </source>
</evidence>
<dbReference type="SMART" id="SM00249">
    <property type="entry name" value="PHD"/>
    <property type="match status" value="1"/>
</dbReference>
<evidence type="ECO:0000256" key="5">
    <source>
        <dbReference type="ARBA" id="ARBA00023125"/>
    </source>
</evidence>
<dbReference type="Pfam" id="PF03184">
    <property type="entry name" value="DDE_1"/>
    <property type="match status" value="1"/>
</dbReference>
<accession>A0A9Q1F5W4</accession>
<dbReference type="Pfam" id="PF05225">
    <property type="entry name" value="HTH_psq"/>
    <property type="match status" value="1"/>
</dbReference>
<dbReference type="InterPro" id="IPR004875">
    <property type="entry name" value="DDE_SF_endonuclease_dom"/>
</dbReference>
<dbReference type="InterPro" id="IPR001965">
    <property type="entry name" value="Znf_PHD"/>
</dbReference>
<feature type="compositionally biased region" description="Low complexity" evidence="8">
    <location>
        <begin position="399"/>
        <end position="445"/>
    </location>
</feature>
<reference evidence="11" key="1">
    <citation type="journal article" date="2023" name="Science">
        <title>Genome structures resolve the early diversification of teleost fishes.</title>
        <authorList>
            <person name="Parey E."/>
            <person name="Louis A."/>
            <person name="Montfort J."/>
            <person name="Bouchez O."/>
            <person name="Roques C."/>
            <person name="Iampietro C."/>
            <person name="Lluch J."/>
            <person name="Castinel A."/>
            <person name="Donnadieu C."/>
            <person name="Desvignes T."/>
            <person name="Floi Bucao C."/>
            <person name="Jouanno E."/>
            <person name="Wen M."/>
            <person name="Mejri S."/>
            <person name="Dirks R."/>
            <person name="Jansen H."/>
            <person name="Henkel C."/>
            <person name="Chen W.J."/>
            <person name="Zahm M."/>
            <person name="Cabau C."/>
            <person name="Klopp C."/>
            <person name="Thompson A.W."/>
            <person name="Robinson-Rechavi M."/>
            <person name="Braasch I."/>
            <person name="Lecointre G."/>
            <person name="Bobe J."/>
            <person name="Postlethwait J.H."/>
            <person name="Berthelot C."/>
            <person name="Roest Crollius H."/>
            <person name="Guiguen Y."/>
        </authorList>
    </citation>
    <scope>NUCLEOTIDE SEQUENCE</scope>
    <source>
        <strain evidence="11">WJC10195</strain>
    </source>
</reference>
<name>A0A9Q1F5W4_SYNKA</name>
<evidence type="ECO:0000256" key="1">
    <source>
        <dbReference type="ARBA" id="ARBA00004123"/>
    </source>
</evidence>
<evidence type="ECO:0000313" key="12">
    <source>
        <dbReference type="Proteomes" id="UP001152622"/>
    </source>
</evidence>
<dbReference type="PANTHER" id="PTHR19303:SF74">
    <property type="entry name" value="POGO TRANSPOSABLE ELEMENT WITH KRAB DOMAIN"/>
    <property type="match status" value="1"/>
</dbReference>
<dbReference type="SUPFAM" id="SSF46689">
    <property type="entry name" value="Homeodomain-like"/>
    <property type="match status" value="1"/>
</dbReference>
<evidence type="ECO:0000256" key="4">
    <source>
        <dbReference type="ARBA" id="ARBA00022833"/>
    </source>
</evidence>
<evidence type="ECO:0000256" key="7">
    <source>
        <dbReference type="PROSITE-ProRule" id="PRU00146"/>
    </source>
</evidence>
<dbReference type="InterPro" id="IPR019787">
    <property type="entry name" value="Znf_PHD-finger"/>
</dbReference>
<evidence type="ECO:0000256" key="2">
    <source>
        <dbReference type="ARBA" id="ARBA00022723"/>
    </source>
</evidence>
<dbReference type="Gene3D" id="3.30.40.10">
    <property type="entry name" value="Zinc/RING finger domain, C3HC4 (zinc finger)"/>
    <property type="match status" value="1"/>
</dbReference>
<keyword evidence="3 7" id="KW-0863">Zinc-finger</keyword>
<organism evidence="11 12">
    <name type="scientific">Synaphobranchus kaupii</name>
    <name type="common">Kaup's arrowtooth eel</name>
    <dbReference type="NCBI Taxonomy" id="118154"/>
    <lineage>
        <taxon>Eukaryota</taxon>
        <taxon>Metazoa</taxon>
        <taxon>Chordata</taxon>
        <taxon>Craniata</taxon>
        <taxon>Vertebrata</taxon>
        <taxon>Euteleostomi</taxon>
        <taxon>Actinopterygii</taxon>
        <taxon>Neopterygii</taxon>
        <taxon>Teleostei</taxon>
        <taxon>Anguilliformes</taxon>
        <taxon>Synaphobranchidae</taxon>
        <taxon>Synaphobranchus</taxon>
    </lineage>
</organism>
<keyword evidence="12" id="KW-1185">Reference proteome</keyword>
<dbReference type="SUPFAM" id="SSF57903">
    <property type="entry name" value="FYVE/PHD zinc finger"/>
    <property type="match status" value="1"/>
</dbReference>
<keyword evidence="2" id="KW-0479">Metal-binding</keyword>